<name>A0A392S5G3_9FABA</name>
<evidence type="ECO:0000313" key="3">
    <source>
        <dbReference type="Proteomes" id="UP000265520"/>
    </source>
</evidence>
<feature type="non-terminal residue" evidence="2">
    <location>
        <position position="113"/>
    </location>
</feature>
<proteinExistence type="predicted"/>
<organism evidence="2 3">
    <name type="scientific">Trifolium medium</name>
    <dbReference type="NCBI Taxonomy" id="97028"/>
    <lineage>
        <taxon>Eukaryota</taxon>
        <taxon>Viridiplantae</taxon>
        <taxon>Streptophyta</taxon>
        <taxon>Embryophyta</taxon>
        <taxon>Tracheophyta</taxon>
        <taxon>Spermatophyta</taxon>
        <taxon>Magnoliopsida</taxon>
        <taxon>eudicotyledons</taxon>
        <taxon>Gunneridae</taxon>
        <taxon>Pentapetalae</taxon>
        <taxon>rosids</taxon>
        <taxon>fabids</taxon>
        <taxon>Fabales</taxon>
        <taxon>Fabaceae</taxon>
        <taxon>Papilionoideae</taxon>
        <taxon>50 kb inversion clade</taxon>
        <taxon>NPAAA clade</taxon>
        <taxon>Hologalegina</taxon>
        <taxon>IRL clade</taxon>
        <taxon>Trifolieae</taxon>
        <taxon>Trifolium</taxon>
    </lineage>
</organism>
<accession>A0A392S5G3</accession>
<evidence type="ECO:0000313" key="2">
    <source>
        <dbReference type="EMBL" id="MCI43116.1"/>
    </source>
</evidence>
<protein>
    <submittedName>
        <fullName evidence="2">Uncharacterized protein</fullName>
    </submittedName>
</protein>
<feature type="region of interest" description="Disordered" evidence="1">
    <location>
        <begin position="86"/>
        <end position="105"/>
    </location>
</feature>
<dbReference type="AlphaFoldDB" id="A0A392S5G3"/>
<reference evidence="2 3" key="1">
    <citation type="journal article" date="2018" name="Front. Plant Sci.">
        <title>Red Clover (Trifolium pratense) and Zigzag Clover (T. medium) - A Picture of Genomic Similarities and Differences.</title>
        <authorList>
            <person name="Dluhosova J."/>
            <person name="Istvanek J."/>
            <person name="Nedelnik J."/>
            <person name="Repkova J."/>
        </authorList>
    </citation>
    <scope>NUCLEOTIDE SEQUENCE [LARGE SCALE GENOMIC DNA]</scope>
    <source>
        <strain evidence="3">cv. 10/8</strain>
        <tissue evidence="2">Leaf</tissue>
    </source>
</reference>
<comment type="caution">
    <text evidence="2">The sequence shown here is derived from an EMBL/GenBank/DDBJ whole genome shotgun (WGS) entry which is preliminary data.</text>
</comment>
<keyword evidence="3" id="KW-1185">Reference proteome</keyword>
<dbReference type="Proteomes" id="UP000265520">
    <property type="component" value="Unassembled WGS sequence"/>
</dbReference>
<evidence type="ECO:0000256" key="1">
    <source>
        <dbReference type="SAM" id="MobiDB-lite"/>
    </source>
</evidence>
<dbReference type="EMBL" id="LXQA010313122">
    <property type="protein sequence ID" value="MCI43116.1"/>
    <property type="molecule type" value="Genomic_DNA"/>
</dbReference>
<sequence>VPVTFSHGMSGTLVKVTESVAELTPMSDDGGQTCKQVPLVVGGAETIATSSVTAKNAQKKRTRARARGFHTPGCWTRVEARAEAVGDETSSSWSPVSCEPGGGVTPERRCVMA</sequence>
<feature type="non-terminal residue" evidence="2">
    <location>
        <position position="1"/>
    </location>
</feature>